<evidence type="ECO:0000313" key="2">
    <source>
        <dbReference type="Proteomes" id="UP000259464"/>
    </source>
</evidence>
<organism evidence="1 2">
    <name type="scientific">Ralstonia phage GP4</name>
    <dbReference type="NCBI Taxonomy" id="2282904"/>
    <lineage>
        <taxon>Viruses</taxon>
        <taxon>Duplodnaviria</taxon>
        <taxon>Heunggongvirae</taxon>
        <taxon>Uroviricota</taxon>
        <taxon>Caudoviricetes</taxon>
        <taxon>Gervaisevirus</taxon>
        <taxon>Gervaisevirus GP4</taxon>
    </lineage>
</organism>
<dbReference type="GeneID" id="65067732"/>
<protein>
    <submittedName>
        <fullName evidence="1">Acyl-CoA N-acyltransferase</fullName>
    </submittedName>
</protein>
<sequence length="148" mass="16822">MTTNIVFDEDYRLIGWAAERIGIECFSHDAHAIGLERDGELVAVVVYDRFSPHDCHMHVASDGTKRWLVREFLVACFAYPFIQLGLRRVTGLVPASNAAALKFDKNLGFLVEGYHHQALGDDDLITLGMLRENCRWIPSEHRENTHGR</sequence>
<keyword evidence="1" id="KW-0012">Acyltransferase</keyword>
<dbReference type="RefSeq" id="YP_010078804.1">
    <property type="nucleotide sequence ID" value="NC_054964.1"/>
</dbReference>
<dbReference type="InterPro" id="IPR016181">
    <property type="entry name" value="Acyl_CoA_acyltransferase"/>
</dbReference>
<proteinExistence type="predicted"/>
<dbReference type="SMR" id="A0A345GU03"/>
<keyword evidence="1" id="KW-0808">Transferase</keyword>
<evidence type="ECO:0000313" key="1">
    <source>
        <dbReference type="EMBL" id="AXG67767.1"/>
    </source>
</evidence>
<dbReference type="KEGG" id="vg:65067732"/>
<dbReference type="EMBL" id="MH638294">
    <property type="protein sequence ID" value="AXG67767.1"/>
    <property type="molecule type" value="Genomic_DNA"/>
</dbReference>
<name>A0A345GU03_9CAUD</name>
<dbReference type="Gene3D" id="3.40.630.30">
    <property type="match status" value="1"/>
</dbReference>
<dbReference type="Proteomes" id="UP000259464">
    <property type="component" value="Segment"/>
</dbReference>
<dbReference type="SUPFAM" id="SSF55729">
    <property type="entry name" value="Acyl-CoA N-acyltransferases (Nat)"/>
    <property type="match status" value="1"/>
</dbReference>
<dbReference type="GO" id="GO:0016746">
    <property type="term" value="F:acyltransferase activity"/>
    <property type="evidence" value="ECO:0007669"/>
    <property type="project" value="UniProtKB-KW"/>
</dbReference>
<reference evidence="1 2" key="1">
    <citation type="submission" date="2018-07" db="EMBL/GenBank/DDBJ databases">
        <title>Complete sequence of phage GP4.</title>
        <authorList>
            <person name="Wang R."/>
            <person name="Tong Y."/>
            <person name="Liu H."/>
        </authorList>
    </citation>
    <scope>NUCLEOTIDE SEQUENCE [LARGE SCALE GENOMIC DNA]</scope>
</reference>
<keyword evidence="2" id="KW-1185">Reference proteome</keyword>
<accession>A0A345GU03</accession>